<dbReference type="OrthoDB" id="514706at2759"/>
<organism evidence="1 2">
    <name type="scientific">Carpinus fangiana</name>
    <dbReference type="NCBI Taxonomy" id="176857"/>
    <lineage>
        <taxon>Eukaryota</taxon>
        <taxon>Viridiplantae</taxon>
        <taxon>Streptophyta</taxon>
        <taxon>Embryophyta</taxon>
        <taxon>Tracheophyta</taxon>
        <taxon>Spermatophyta</taxon>
        <taxon>Magnoliopsida</taxon>
        <taxon>eudicotyledons</taxon>
        <taxon>Gunneridae</taxon>
        <taxon>Pentapetalae</taxon>
        <taxon>rosids</taxon>
        <taxon>fabids</taxon>
        <taxon>Fagales</taxon>
        <taxon>Betulaceae</taxon>
        <taxon>Carpinus</taxon>
    </lineage>
</organism>
<gene>
    <name evidence="1" type="ORF">FH972_013185</name>
</gene>
<name>A0A5N6R5X5_9ROSI</name>
<protein>
    <submittedName>
        <fullName evidence="1">Uncharacterized protein</fullName>
    </submittedName>
</protein>
<proteinExistence type="predicted"/>
<evidence type="ECO:0000313" key="2">
    <source>
        <dbReference type="Proteomes" id="UP000327013"/>
    </source>
</evidence>
<dbReference type="Proteomes" id="UP000327013">
    <property type="component" value="Chromosome 5"/>
</dbReference>
<keyword evidence="2" id="KW-1185">Reference proteome</keyword>
<dbReference type="AlphaFoldDB" id="A0A5N6R5X5"/>
<sequence length="57" mass="6626">METLRPALQWVYMTRASAVPIEMVSSVLYKGIKKVSNKSWRRRNMNFEAFVASPHVL</sequence>
<evidence type="ECO:0000313" key="1">
    <source>
        <dbReference type="EMBL" id="KAE8056410.1"/>
    </source>
</evidence>
<accession>A0A5N6R5X5</accession>
<dbReference type="EMBL" id="CM017325">
    <property type="protein sequence ID" value="KAE8056410.1"/>
    <property type="molecule type" value="Genomic_DNA"/>
</dbReference>
<reference evidence="1 2" key="1">
    <citation type="submission" date="2019-06" db="EMBL/GenBank/DDBJ databases">
        <title>A chromosomal-level reference genome of Carpinus fangiana (Coryloideae, Betulaceae).</title>
        <authorList>
            <person name="Yang X."/>
            <person name="Wang Z."/>
            <person name="Zhang L."/>
            <person name="Hao G."/>
            <person name="Liu J."/>
            <person name="Yang Y."/>
        </authorList>
    </citation>
    <scope>NUCLEOTIDE SEQUENCE [LARGE SCALE GENOMIC DNA]</scope>
    <source>
        <strain evidence="1">Cfa_2016G</strain>
        <tissue evidence="1">Leaf</tissue>
    </source>
</reference>